<dbReference type="Proteomes" id="UP000254925">
    <property type="component" value="Unassembled WGS sequence"/>
</dbReference>
<evidence type="ECO:0000256" key="2">
    <source>
        <dbReference type="SAM" id="SignalP"/>
    </source>
</evidence>
<feature type="transmembrane region" description="Helical" evidence="1">
    <location>
        <begin position="62"/>
        <end position="82"/>
    </location>
</feature>
<keyword evidence="1" id="KW-0812">Transmembrane</keyword>
<gene>
    <name evidence="3" type="ORF">DES45_107163</name>
</gene>
<dbReference type="EMBL" id="QQBB01000007">
    <property type="protein sequence ID" value="RDI57246.1"/>
    <property type="molecule type" value="Genomic_DNA"/>
</dbReference>
<sequence length="159" mass="16990">MSVMAAFGCAEWRSNMRKLALSASAALLMLGSIGSAEAQYRYPYGAYRGGYYRGSGWYGGGAVAAGLIGGLVLGGLAAAATAPPYSYPYTYGYGGPYYGGYAYPAPAYRTYYAYPPASYYGPGVAYQFDPYAAPHEYWGGYRTVYRPGYGRVIVGGPLY</sequence>
<feature type="chain" id="PRO_5016918393" description="PXPV repeat-containing protein" evidence="2">
    <location>
        <begin position="39"/>
        <end position="159"/>
    </location>
</feature>
<dbReference type="AlphaFoldDB" id="A0A370HM34"/>
<evidence type="ECO:0000256" key="1">
    <source>
        <dbReference type="SAM" id="Phobius"/>
    </source>
</evidence>
<keyword evidence="2" id="KW-0732">Signal</keyword>
<evidence type="ECO:0000313" key="4">
    <source>
        <dbReference type="Proteomes" id="UP000254925"/>
    </source>
</evidence>
<comment type="caution">
    <text evidence="3">The sequence shown here is derived from an EMBL/GenBank/DDBJ whole genome shotgun (WGS) entry which is preliminary data.</text>
</comment>
<keyword evidence="1" id="KW-0472">Membrane</keyword>
<keyword evidence="1" id="KW-1133">Transmembrane helix</keyword>
<keyword evidence="4" id="KW-1185">Reference proteome</keyword>
<organism evidence="3 4">
    <name type="scientific">Microvirga subterranea</name>
    <dbReference type="NCBI Taxonomy" id="186651"/>
    <lineage>
        <taxon>Bacteria</taxon>
        <taxon>Pseudomonadati</taxon>
        <taxon>Pseudomonadota</taxon>
        <taxon>Alphaproteobacteria</taxon>
        <taxon>Hyphomicrobiales</taxon>
        <taxon>Methylobacteriaceae</taxon>
        <taxon>Microvirga</taxon>
    </lineage>
</organism>
<feature type="signal peptide" evidence="2">
    <location>
        <begin position="1"/>
        <end position="38"/>
    </location>
</feature>
<accession>A0A370HM34</accession>
<protein>
    <recommendedName>
        <fullName evidence="5">PXPV repeat-containing protein</fullName>
    </recommendedName>
</protein>
<proteinExistence type="predicted"/>
<reference evidence="3 4" key="1">
    <citation type="submission" date="2018-07" db="EMBL/GenBank/DDBJ databases">
        <title>Genomic Encyclopedia of Type Strains, Phase IV (KMG-IV): sequencing the most valuable type-strain genomes for metagenomic binning, comparative biology and taxonomic classification.</title>
        <authorList>
            <person name="Goeker M."/>
        </authorList>
    </citation>
    <scope>NUCLEOTIDE SEQUENCE [LARGE SCALE GENOMIC DNA]</scope>
    <source>
        <strain evidence="3 4">DSM 14364</strain>
    </source>
</reference>
<evidence type="ECO:0008006" key="5">
    <source>
        <dbReference type="Google" id="ProtNLM"/>
    </source>
</evidence>
<name>A0A370HM34_9HYPH</name>
<evidence type="ECO:0000313" key="3">
    <source>
        <dbReference type="EMBL" id="RDI57246.1"/>
    </source>
</evidence>